<proteinExistence type="predicted"/>
<evidence type="ECO:0000313" key="3">
    <source>
        <dbReference type="EMBL" id="CAK1592796.1"/>
    </source>
</evidence>
<dbReference type="InterPro" id="IPR038770">
    <property type="entry name" value="Na+/solute_symporter_sf"/>
</dbReference>
<dbReference type="EMBL" id="CAVLGL010000088">
    <property type="protein sequence ID" value="CAK1592796.1"/>
    <property type="molecule type" value="Genomic_DNA"/>
</dbReference>
<feature type="region of interest" description="Disordered" evidence="1">
    <location>
        <begin position="290"/>
        <end position="316"/>
    </location>
</feature>
<reference evidence="3 4" key="1">
    <citation type="submission" date="2023-11" db="EMBL/GenBank/DDBJ databases">
        <authorList>
            <person name="Hedman E."/>
            <person name="Englund M."/>
            <person name="Stromberg M."/>
            <person name="Nyberg Akerstrom W."/>
            <person name="Nylinder S."/>
            <person name="Jareborg N."/>
            <person name="Kallberg Y."/>
            <person name="Kronander E."/>
        </authorList>
    </citation>
    <scope>NUCLEOTIDE SEQUENCE [LARGE SCALE GENOMIC DNA]</scope>
</reference>
<accession>A0AAV1LBC4</accession>
<dbReference type="Gene3D" id="1.20.1530.20">
    <property type="match status" value="1"/>
</dbReference>
<feature type="transmembrane region" description="Helical" evidence="2">
    <location>
        <begin position="150"/>
        <end position="167"/>
    </location>
</feature>
<name>A0AAV1LBC4_9NEOP</name>
<keyword evidence="2" id="KW-1133">Transmembrane helix</keyword>
<gene>
    <name evidence="3" type="ORF">PARMNEM_LOCUS12678</name>
</gene>
<feature type="compositionally biased region" description="Acidic residues" evidence="1">
    <location>
        <begin position="290"/>
        <end position="308"/>
    </location>
</feature>
<keyword evidence="4" id="KW-1185">Reference proteome</keyword>
<keyword evidence="2" id="KW-0472">Membrane</keyword>
<evidence type="ECO:0000256" key="2">
    <source>
        <dbReference type="SAM" id="Phobius"/>
    </source>
</evidence>
<dbReference type="AlphaFoldDB" id="A0AAV1LBC4"/>
<sequence length="316" mass="33662">MNKYAEARPAGREGLALRTEALRYAPLWYIYYAGGRRAGAGLGAGGLQGLRGVRPRLPALAALHAHAAAPALYAAAALALRDIRLDSRLLQGALVTRSRGPCGWLALALARSSAPVAPALVALNYVLSLVATPLSLLFFCGHMTLPPLRIVLWTVLSTLVPFVAGCCRPCRRTDHNTSQLSALVLLYIECCALLRDAEGSLYVGDVMATLFLEVSSVWLLAAGCALYARFGLLRRHESRALALAAVPKALGLGWEMNTACMSSGIARLPSVFLAPAQTLLMAAIYGTDSDDDCDDDGTEQDDNDESGDDVPLIRNQ</sequence>
<dbReference type="Proteomes" id="UP001314205">
    <property type="component" value="Unassembled WGS sequence"/>
</dbReference>
<feature type="transmembrane region" description="Helical" evidence="2">
    <location>
        <begin position="121"/>
        <end position="144"/>
    </location>
</feature>
<feature type="transmembrane region" description="Helical" evidence="2">
    <location>
        <begin position="179"/>
        <end position="195"/>
    </location>
</feature>
<comment type="caution">
    <text evidence="3">The sequence shown here is derived from an EMBL/GenBank/DDBJ whole genome shotgun (WGS) entry which is preliminary data.</text>
</comment>
<evidence type="ECO:0000313" key="4">
    <source>
        <dbReference type="Proteomes" id="UP001314205"/>
    </source>
</evidence>
<feature type="transmembrane region" description="Helical" evidence="2">
    <location>
        <begin position="207"/>
        <end position="228"/>
    </location>
</feature>
<evidence type="ECO:0000256" key="1">
    <source>
        <dbReference type="SAM" id="MobiDB-lite"/>
    </source>
</evidence>
<organism evidence="3 4">
    <name type="scientific">Parnassius mnemosyne</name>
    <name type="common">clouded apollo</name>
    <dbReference type="NCBI Taxonomy" id="213953"/>
    <lineage>
        <taxon>Eukaryota</taxon>
        <taxon>Metazoa</taxon>
        <taxon>Ecdysozoa</taxon>
        <taxon>Arthropoda</taxon>
        <taxon>Hexapoda</taxon>
        <taxon>Insecta</taxon>
        <taxon>Pterygota</taxon>
        <taxon>Neoptera</taxon>
        <taxon>Endopterygota</taxon>
        <taxon>Lepidoptera</taxon>
        <taxon>Glossata</taxon>
        <taxon>Ditrysia</taxon>
        <taxon>Papilionoidea</taxon>
        <taxon>Papilionidae</taxon>
        <taxon>Parnassiinae</taxon>
        <taxon>Parnassini</taxon>
        <taxon>Parnassius</taxon>
        <taxon>Driopa</taxon>
    </lineage>
</organism>
<protein>
    <submittedName>
        <fullName evidence="3">Uncharacterized protein</fullName>
    </submittedName>
</protein>
<keyword evidence="2" id="KW-0812">Transmembrane</keyword>